<feature type="binding site" evidence="8">
    <location>
        <position position="381"/>
    </location>
    <ligand>
        <name>[4Fe-4S] cluster</name>
        <dbReference type="ChEBI" id="CHEBI:49883"/>
        <label>1</label>
    </ligand>
</feature>
<sequence length="459" mass="49956">MWKKKKSGFPGGIHPTDGYDKAMTMHLPVREYWPETVTILAEQSFGGKCSLLVKPGDKVTAGSQIGKPEAFMAAPLHASVSGEVLEVKEVCQQNRMVLGCIVKREGEMERKPQAYESEMVSPEKYSREEILAGVRDGGLTGMGGAGFPTHKKYETDKPIDSLLINGAECEPFLTCDYRLMLEQGYGILNGICLLLKASGAKKAYLCIEDNKPEAISSLRKILEAARQDGKIKEVRNLEIVELPAKYPQGGERQLIQAVLGKEVPQGGLPADVGVIVSNVGTAKAAADMVLGGIPLIRRTVTVTGCVKEPGNYLVPVGTSVKELVELCGGVTVKENRIIAGGPMTGPCVASDWNGEEELFYVTKNTSGILVLPDRQEEEQPCIRCSGCANVCPAGLVPYQIEYAFLEEDYDLCEQLHASECIACGCCSYTCPAKRELSVRTRMARDMVKQRMRERAVKKA</sequence>
<dbReference type="NCBIfam" id="NF003454">
    <property type="entry name" value="PRK05035.1"/>
    <property type="match status" value="1"/>
</dbReference>
<evidence type="ECO:0000256" key="8">
    <source>
        <dbReference type="HAMAP-Rule" id="MF_00461"/>
    </source>
</evidence>
<feature type="binding site" evidence="8">
    <location>
        <position position="420"/>
    </location>
    <ligand>
        <name>[4Fe-4S] cluster</name>
        <dbReference type="ChEBI" id="CHEBI:49883"/>
        <label>2</label>
    </ligand>
</feature>
<evidence type="ECO:0000256" key="4">
    <source>
        <dbReference type="ARBA" id="ARBA00022737"/>
    </source>
</evidence>
<comment type="subunit">
    <text evidence="8">The complex is composed of six subunits: RnfA, RnfB, RnfC, RnfD, RnfE and RnfG.</text>
</comment>
<dbReference type="GO" id="GO:0046872">
    <property type="term" value="F:metal ion binding"/>
    <property type="evidence" value="ECO:0007669"/>
    <property type="project" value="UniProtKB-KW"/>
</dbReference>
<dbReference type="InterPro" id="IPR011538">
    <property type="entry name" value="Nuo51_FMN-bd"/>
</dbReference>
<protein>
    <recommendedName>
        <fullName evidence="8">Ion-translocating oxidoreductase complex subunit C</fullName>
        <ecNumber evidence="8">7.-.-.-</ecNumber>
    </recommendedName>
    <alternativeName>
        <fullName evidence="8">Rnf electron transport complex subunit C</fullName>
    </alternativeName>
</protein>
<dbReference type="HAMAP" id="MF_00461">
    <property type="entry name" value="RsxC_RnfC"/>
    <property type="match status" value="1"/>
</dbReference>
<reference evidence="11" key="1">
    <citation type="submission" date="2018-06" db="EMBL/GenBank/DDBJ databases">
        <title>Description of Blautia argi sp. nov., a new anaerobic isolated from dog feces.</title>
        <authorList>
            <person name="Chang Y.-H."/>
            <person name="Paek J."/>
            <person name="Shin Y."/>
        </authorList>
    </citation>
    <scope>NUCLEOTIDE SEQUENCE [LARGE SCALE GENOMIC DNA]</scope>
    <source>
        <strain evidence="11">KCTC 15426</strain>
    </source>
</reference>
<keyword evidence="5 8" id="KW-0249">Electron transport</keyword>
<dbReference type="OrthoDB" id="9767754at2"/>
<dbReference type="GO" id="GO:0022900">
    <property type="term" value="P:electron transport chain"/>
    <property type="evidence" value="ECO:0007669"/>
    <property type="project" value="UniProtKB-UniRule"/>
</dbReference>
<dbReference type="PANTHER" id="PTHR43034:SF2">
    <property type="entry name" value="ION-TRANSLOCATING OXIDOREDUCTASE COMPLEX SUBUNIT C"/>
    <property type="match status" value="1"/>
</dbReference>
<dbReference type="Proteomes" id="UP000250003">
    <property type="component" value="Chromosome"/>
</dbReference>
<dbReference type="RefSeq" id="WP_111918619.1">
    <property type="nucleotide sequence ID" value="NZ_CAUWHR010000012.1"/>
</dbReference>
<dbReference type="PROSITE" id="PS51379">
    <property type="entry name" value="4FE4S_FER_2"/>
    <property type="match status" value="2"/>
</dbReference>
<name>A0A2Z4U8U3_9FIRM</name>
<accession>A0A2Z4U8U3</accession>
<feature type="domain" description="4Fe-4S ferredoxin-type" evidence="9">
    <location>
        <begin position="371"/>
        <end position="401"/>
    </location>
</feature>
<keyword evidence="8" id="KW-0472">Membrane</keyword>
<keyword evidence="8" id="KW-1003">Cell membrane</keyword>
<evidence type="ECO:0000256" key="1">
    <source>
        <dbReference type="ARBA" id="ARBA00022448"/>
    </source>
</evidence>
<feature type="binding site" evidence="8">
    <location>
        <position position="423"/>
    </location>
    <ligand>
        <name>[4Fe-4S] cluster</name>
        <dbReference type="ChEBI" id="CHEBI:49883"/>
        <label>2</label>
    </ligand>
</feature>
<dbReference type="Gene3D" id="3.30.70.20">
    <property type="match status" value="1"/>
</dbReference>
<feature type="domain" description="4Fe-4S ferredoxin-type" evidence="9">
    <location>
        <begin position="411"/>
        <end position="441"/>
    </location>
</feature>
<dbReference type="GO" id="GO:0009055">
    <property type="term" value="F:electron transfer activity"/>
    <property type="evidence" value="ECO:0007669"/>
    <property type="project" value="InterPro"/>
</dbReference>
<dbReference type="InterPro" id="IPR017896">
    <property type="entry name" value="4Fe4S_Fe-S-bd"/>
</dbReference>
<dbReference type="Pfam" id="PF01512">
    <property type="entry name" value="Complex1_51K"/>
    <property type="match status" value="1"/>
</dbReference>
<dbReference type="InterPro" id="IPR017900">
    <property type="entry name" value="4Fe4S_Fe_S_CS"/>
</dbReference>
<keyword evidence="6 8" id="KW-0408">Iron</keyword>
<dbReference type="PANTHER" id="PTHR43034">
    <property type="entry name" value="ION-TRANSLOCATING OXIDOREDUCTASE COMPLEX SUBUNIT C"/>
    <property type="match status" value="1"/>
</dbReference>
<gene>
    <name evidence="8" type="primary">rnfC</name>
    <name evidence="10" type="ORF">DQQ01_04075</name>
</gene>
<proteinExistence type="inferred from homology"/>
<evidence type="ECO:0000256" key="7">
    <source>
        <dbReference type="ARBA" id="ARBA00023014"/>
    </source>
</evidence>
<keyword evidence="3 8" id="KW-0479">Metal-binding</keyword>
<dbReference type="Gene3D" id="3.40.50.11540">
    <property type="entry name" value="NADH-ubiquinone oxidoreductase 51kDa subunit"/>
    <property type="match status" value="1"/>
</dbReference>
<evidence type="ECO:0000313" key="11">
    <source>
        <dbReference type="Proteomes" id="UP000250003"/>
    </source>
</evidence>
<feature type="binding site" evidence="8">
    <location>
        <position position="384"/>
    </location>
    <ligand>
        <name>[4Fe-4S] cluster</name>
        <dbReference type="ChEBI" id="CHEBI:49883"/>
        <label>1</label>
    </ligand>
</feature>
<keyword evidence="2 8" id="KW-0004">4Fe-4S</keyword>
<evidence type="ECO:0000313" key="10">
    <source>
        <dbReference type="EMBL" id="AWY97462.1"/>
    </source>
</evidence>
<organism evidence="10 11">
    <name type="scientific">Blautia argi</name>
    <dbReference type="NCBI Taxonomy" id="1912897"/>
    <lineage>
        <taxon>Bacteria</taxon>
        <taxon>Bacillati</taxon>
        <taxon>Bacillota</taxon>
        <taxon>Clostridia</taxon>
        <taxon>Lachnospirales</taxon>
        <taxon>Lachnospiraceae</taxon>
        <taxon>Blautia</taxon>
    </lineage>
</organism>
<keyword evidence="8" id="KW-1278">Translocase</keyword>
<dbReference type="Pfam" id="PF13375">
    <property type="entry name" value="RnfC_N"/>
    <property type="match status" value="1"/>
</dbReference>
<keyword evidence="7 8" id="KW-0411">Iron-sulfur</keyword>
<dbReference type="InterPro" id="IPR010208">
    <property type="entry name" value="Ion_transpt_RnfC/RsxC"/>
</dbReference>
<dbReference type="InterPro" id="IPR026902">
    <property type="entry name" value="RnfC_N"/>
</dbReference>
<dbReference type="InterPro" id="IPR037225">
    <property type="entry name" value="Nuo51_FMN-bd_sf"/>
</dbReference>
<keyword evidence="4 8" id="KW-0677">Repeat</keyword>
<dbReference type="EMBL" id="CP030280">
    <property type="protein sequence ID" value="AWY97462.1"/>
    <property type="molecule type" value="Genomic_DNA"/>
</dbReference>
<feature type="binding site" evidence="8">
    <location>
        <position position="391"/>
    </location>
    <ligand>
        <name>[4Fe-4S] cluster</name>
        <dbReference type="ChEBI" id="CHEBI:49883"/>
        <label>2</label>
    </ligand>
</feature>
<dbReference type="InterPro" id="IPR019554">
    <property type="entry name" value="Soluble_ligand-bd"/>
</dbReference>
<dbReference type="GO" id="GO:0051539">
    <property type="term" value="F:4 iron, 4 sulfur cluster binding"/>
    <property type="evidence" value="ECO:0007669"/>
    <property type="project" value="UniProtKB-KW"/>
</dbReference>
<evidence type="ECO:0000256" key="2">
    <source>
        <dbReference type="ARBA" id="ARBA00022485"/>
    </source>
</evidence>
<dbReference type="SUPFAM" id="SSF46548">
    <property type="entry name" value="alpha-helical ferredoxin"/>
    <property type="match status" value="1"/>
</dbReference>
<feature type="binding site" evidence="8">
    <location>
        <position position="387"/>
    </location>
    <ligand>
        <name>[4Fe-4S] cluster</name>
        <dbReference type="ChEBI" id="CHEBI:49883"/>
        <label>1</label>
    </ligand>
</feature>
<dbReference type="AlphaFoldDB" id="A0A2Z4U8U3"/>
<evidence type="ECO:0000259" key="9">
    <source>
        <dbReference type="PROSITE" id="PS51379"/>
    </source>
</evidence>
<comment type="similarity">
    <text evidence="8">Belongs to the 4Fe4S bacterial-type ferredoxin family. RnfC subfamily.</text>
</comment>
<keyword evidence="11" id="KW-1185">Reference proteome</keyword>
<dbReference type="PROSITE" id="PS00198">
    <property type="entry name" value="4FE4S_FER_1"/>
    <property type="match status" value="1"/>
</dbReference>
<comment type="cofactor">
    <cofactor evidence="8">
        <name>[4Fe-4S] cluster</name>
        <dbReference type="ChEBI" id="CHEBI:49883"/>
    </cofactor>
    <text evidence="8">Binds 2 [4Fe-4S] clusters per subunit.</text>
</comment>
<keyword evidence="1 8" id="KW-0813">Transport</keyword>
<dbReference type="NCBIfam" id="TIGR01945">
    <property type="entry name" value="rnfC"/>
    <property type="match status" value="1"/>
</dbReference>
<comment type="function">
    <text evidence="8">Part of a membrane-bound complex that couples electron transfer with translocation of ions across the membrane.</text>
</comment>
<dbReference type="EC" id="7.-.-.-" evidence="8"/>
<dbReference type="SUPFAM" id="SSF142984">
    <property type="entry name" value="Nqo1 middle domain-like"/>
    <property type="match status" value="1"/>
</dbReference>
<feature type="binding site" evidence="8">
    <location>
        <position position="426"/>
    </location>
    <ligand>
        <name>[4Fe-4S] cluster</name>
        <dbReference type="ChEBI" id="CHEBI:49883"/>
        <label>2</label>
    </ligand>
</feature>
<evidence type="ECO:0000256" key="3">
    <source>
        <dbReference type="ARBA" id="ARBA00022723"/>
    </source>
</evidence>
<evidence type="ECO:0000256" key="6">
    <source>
        <dbReference type="ARBA" id="ARBA00023004"/>
    </source>
</evidence>
<evidence type="ECO:0000256" key="5">
    <source>
        <dbReference type="ARBA" id="ARBA00022982"/>
    </source>
</evidence>
<dbReference type="Pfam" id="PF10531">
    <property type="entry name" value="SLBB"/>
    <property type="match status" value="1"/>
</dbReference>
<dbReference type="Gene3D" id="3.10.20.600">
    <property type="match status" value="1"/>
</dbReference>
<comment type="subcellular location">
    <subcellularLocation>
        <location evidence="8">Cell membrane</location>
        <topology evidence="8">Peripheral membrane protein</topology>
    </subcellularLocation>
</comment>
<dbReference type="GO" id="GO:0005886">
    <property type="term" value="C:plasma membrane"/>
    <property type="evidence" value="ECO:0007669"/>
    <property type="project" value="UniProtKB-SubCell"/>
</dbReference>
<dbReference type="SUPFAM" id="SSF142019">
    <property type="entry name" value="Nqo1 FMN-binding domain-like"/>
    <property type="match status" value="1"/>
</dbReference>
<feature type="binding site" evidence="8">
    <location>
        <position position="430"/>
    </location>
    <ligand>
        <name>[4Fe-4S] cluster</name>
        <dbReference type="ChEBI" id="CHEBI:49883"/>
        <label>1</label>
    </ligand>
</feature>
<dbReference type="KEGG" id="blau:DQQ01_04075"/>